<reference evidence="2 3" key="1">
    <citation type="submission" date="2018-04" db="EMBL/GenBank/DDBJ databases">
        <title>Altererythrobacter sp. HME9302 genome sequencing and assembly.</title>
        <authorList>
            <person name="Kang H."/>
            <person name="Kim H."/>
            <person name="Joh K."/>
        </authorList>
    </citation>
    <scope>NUCLEOTIDE SEQUENCE [LARGE SCALE GENOMIC DNA]</scope>
    <source>
        <strain evidence="2 3">HME9302</strain>
    </source>
</reference>
<evidence type="ECO:0000313" key="1">
    <source>
        <dbReference type="EMBL" id="RDC59809.1"/>
    </source>
</evidence>
<dbReference type="AlphaFoldDB" id="A0A369QUW1"/>
<proteinExistence type="predicted"/>
<evidence type="ECO:0000313" key="2">
    <source>
        <dbReference type="EMBL" id="RDC66579.1"/>
    </source>
</evidence>
<keyword evidence="3" id="KW-1185">Reference proteome</keyword>
<sequence length="68" mass="7497">MTDLSPAEQRERDAVVKWLRARADALLDASEVCGEKGHSTIADAYSVAGLQDRHIAEAIESGHHRKEQ</sequence>
<organism evidence="2 3">
    <name type="scientific">Alteripontixanthobacter maritimus</name>
    <dbReference type="NCBI Taxonomy" id="2161824"/>
    <lineage>
        <taxon>Bacteria</taxon>
        <taxon>Pseudomonadati</taxon>
        <taxon>Pseudomonadota</taxon>
        <taxon>Alphaproteobacteria</taxon>
        <taxon>Sphingomonadales</taxon>
        <taxon>Erythrobacteraceae</taxon>
        <taxon>Alteripontixanthobacter</taxon>
    </lineage>
</organism>
<dbReference type="EMBL" id="QBKA01000002">
    <property type="protein sequence ID" value="RDC59809.1"/>
    <property type="molecule type" value="Genomic_DNA"/>
</dbReference>
<dbReference type="Proteomes" id="UP000253727">
    <property type="component" value="Unassembled WGS sequence"/>
</dbReference>
<gene>
    <name evidence="2" type="ORF">HME9302_00030</name>
    <name evidence="1" type="ORF">HME9302_01004</name>
</gene>
<name>A0A369QUW1_9SPHN</name>
<accession>A0A369QUW1</accession>
<dbReference type="EMBL" id="QBKA01000001">
    <property type="protein sequence ID" value="RDC66579.1"/>
    <property type="molecule type" value="Genomic_DNA"/>
</dbReference>
<evidence type="ECO:0000313" key="3">
    <source>
        <dbReference type="Proteomes" id="UP000253727"/>
    </source>
</evidence>
<protein>
    <submittedName>
        <fullName evidence="2">Uncharacterized protein</fullName>
    </submittedName>
</protein>
<comment type="caution">
    <text evidence="2">The sequence shown here is derived from an EMBL/GenBank/DDBJ whole genome shotgun (WGS) entry which is preliminary data.</text>
</comment>